<proteinExistence type="predicted"/>
<dbReference type="OrthoDB" id="5062850at2759"/>
<keyword evidence="2" id="KW-1185">Reference proteome</keyword>
<comment type="caution">
    <text evidence="1">The sequence shown here is derived from an EMBL/GenBank/DDBJ whole genome shotgun (WGS) entry which is preliminary data.</text>
</comment>
<sequence>MEQVTDSRLALLYFAFECITPEAKLEIDRFYPNDEMWRVIRAFDRENLRLSRLHNCQTHGNGNFLNNFDVIHRVLQKTSKHPQFDETVSRAVNTAQSRNEWCLSFHSGNWRKVLEWKCDLWTIPTEADLVAIEEYIELDNESNRIYENFNRPDDEDEENWHPYRIDWRYNKMYAFSACAASIALLQHLPRDLRLAVKRIILNEDHLSINHALSHAQRLLPFWAEVPGLQVERVVDLYRGVFSSWRSNMRDIWEGFHAVIRTTLETDGFESLQNMMCFTSAAKWALDSLSFWLHKTVKLHGNGTSARSFCMVLAGSSGFRRTMWEIIKLAADLCQSFDEIFPRVFDGQEETDGLLLDNSYTPDVVPESFPSIVLGIMQGTSPIRFESDFDFGEAWDTHQTIATRVGWAREMWSMDWWNLFTQRVVPPMGDVAAQFTYHGTRAPSGLEDFSDDDDD</sequence>
<dbReference type="Proteomes" id="UP000800235">
    <property type="component" value="Unassembled WGS sequence"/>
</dbReference>
<name>A0A9P4TTQ6_9PEZI</name>
<organism evidence="1 2">
    <name type="scientific">Tothia fuscella</name>
    <dbReference type="NCBI Taxonomy" id="1048955"/>
    <lineage>
        <taxon>Eukaryota</taxon>
        <taxon>Fungi</taxon>
        <taxon>Dikarya</taxon>
        <taxon>Ascomycota</taxon>
        <taxon>Pezizomycotina</taxon>
        <taxon>Dothideomycetes</taxon>
        <taxon>Pleosporomycetidae</taxon>
        <taxon>Venturiales</taxon>
        <taxon>Cylindrosympodiaceae</taxon>
        <taxon>Tothia</taxon>
    </lineage>
</organism>
<evidence type="ECO:0000313" key="2">
    <source>
        <dbReference type="Proteomes" id="UP000800235"/>
    </source>
</evidence>
<gene>
    <name evidence="1" type="ORF">EJ08DRAFT_701953</name>
</gene>
<dbReference type="EMBL" id="MU007097">
    <property type="protein sequence ID" value="KAF2421552.1"/>
    <property type="molecule type" value="Genomic_DNA"/>
</dbReference>
<dbReference type="AlphaFoldDB" id="A0A9P4TTQ6"/>
<reference evidence="1" key="1">
    <citation type="journal article" date="2020" name="Stud. Mycol.">
        <title>101 Dothideomycetes genomes: a test case for predicting lifestyles and emergence of pathogens.</title>
        <authorList>
            <person name="Haridas S."/>
            <person name="Albert R."/>
            <person name="Binder M."/>
            <person name="Bloem J."/>
            <person name="Labutti K."/>
            <person name="Salamov A."/>
            <person name="Andreopoulos B."/>
            <person name="Baker S."/>
            <person name="Barry K."/>
            <person name="Bills G."/>
            <person name="Bluhm B."/>
            <person name="Cannon C."/>
            <person name="Castanera R."/>
            <person name="Culley D."/>
            <person name="Daum C."/>
            <person name="Ezra D."/>
            <person name="Gonzalez J."/>
            <person name="Henrissat B."/>
            <person name="Kuo A."/>
            <person name="Liang C."/>
            <person name="Lipzen A."/>
            <person name="Lutzoni F."/>
            <person name="Magnuson J."/>
            <person name="Mondo S."/>
            <person name="Nolan M."/>
            <person name="Ohm R."/>
            <person name="Pangilinan J."/>
            <person name="Park H.-J."/>
            <person name="Ramirez L."/>
            <person name="Alfaro M."/>
            <person name="Sun H."/>
            <person name="Tritt A."/>
            <person name="Yoshinaga Y."/>
            <person name="Zwiers L.-H."/>
            <person name="Turgeon B."/>
            <person name="Goodwin S."/>
            <person name="Spatafora J."/>
            <person name="Crous P."/>
            <person name="Grigoriev I."/>
        </authorList>
    </citation>
    <scope>NUCLEOTIDE SEQUENCE</scope>
    <source>
        <strain evidence="1">CBS 130266</strain>
    </source>
</reference>
<evidence type="ECO:0000313" key="1">
    <source>
        <dbReference type="EMBL" id="KAF2421552.1"/>
    </source>
</evidence>
<accession>A0A9P4TTQ6</accession>
<protein>
    <submittedName>
        <fullName evidence="1">Uncharacterized protein</fullName>
    </submittedName>
</protein>